<comment type="caution">
    <text evidence="1">The sequence shown here is derived from an EMBL/GenBank/DDBJ whole genome shotgun (WGS) entry which is preliminary data.</text>
</comment>
<keyword evidence="2" id="KW-1185">Reference proteome</keyword>
<sequence>MNQIAQITGPASQVKSGWLKPMFPFSMKAHLFEQEFSLPDGNGGHSYAWKAECGVEAFSTVQAPMFEAGSWTRCKKCEKQFALRSAA</sequence>
<dbReference type="AlphaFoldDB" id="A0A085V3W5"/>
<proteinExistence type="predicted"/>
<dbReference type="EMBL" id="JPQU01000109">
    <property type="protein sequence ID" value="KFE50128.1"/>
    <property type="molecule type" value="Genomic_DNA"/>
</dbReference>
<evidence type="ECO:0000313" key="2">
    <source>
        <dbReference type="Proteomes" id="UP000028631"/>
    </source>
</evidence>
<protein>
    <submittedName>
        <fullName evidence="1">Uncharacterized protein</fullName>
    </submittedName>
</protein>
<reference evidence="1 2" key="1">
    <citation type="submission" date="2014-07" db="EMBL/GenBank/DDBJ databases">
        <title>Draft Genome Sequences of Environmental Pseudomonas syringae strains.</title>
        <authorList>
            <person name="Baltrus D.A."/>
            <person name="Berge O."/>
            <person name="Morris C."/>
        </authorList>
    </citation>
    <scope>NUCLEOTIDE SEQUENCE [LARGE SCALE GENOMIC DNA]</scope>
    <source>
        <strain evidence="1 2">GAW0119</strain>
    </source>
</reference>
<dbReference type="RefSeq" id="WP_032631968.1">
    <property type="nucleotide sequence ID" value="NZ_JPQU01000109.1"/>
</dbReference>
<evidence type="ECO:0000313" key="1">
    <source>
        <dbReference type="EMBL" id="KFE50128.1"/>
    </source>
</evidence>
<organism evidence="1 2">
    <name type="scientific">Pseudomonas syringae</name>
    <dbReference type="NCBI Taxonomy" id="317"/>
    <lineage>
        <taxon>Bacteria</taxon>
        <taxon>Pseudomonadati</taxon>
        <taxon>Pseudomonadota</taxon>
        <taxon>Gammaproteobacteria</taxon>
        <taxon>Pseudomonadales</taxon>
        <taxon>Pseudomonadaceae</taxon>
        <taxon>Pseudomonas</taxon>
    </lineage>
</organism>
<gene>
    <name evidence="1" type="ORF">IV01_25990</name>
</gene>
<dbReference type="PATRIC" id="fig|317.175.peg.5414"/>
<dbReference type="Proteomes" id="UP000028631">
    <property type="component" value="Unassembled WGS sequence"/>
</dbReference>
<dbReference type="OrthoDB" id="6894064at2"/>
<name>A0A085V3W5_PSESX</name>
<accession>A0A085V3W5</accession>